<dbReference type="PROSITE" id="PS51272">
    <property type="entry name" value="SLH"/>
    <property type="match status" value="1"/>
</dbReference>
<name>A0A5J5H009_9BACI</name>
<dbReference type="InterPro" id="IPR001119">
    <property type="entry name" value="SLH_dom"/>
</dbReference>
<evidence type="ECO:0000259" key="2">
    <source>
        <dbReference type="PROSITE" id="PS51272"/>
    </source>
</evidence>
<evidence type="ECO:0000313" key="4">
    <source>
        <dbReference type="Proteomes" id="UP000326671"/>
    </source>
</evidence>
<keyword evidence="4" id="KW-1185">Reference proteome</keyword>
<reference evidence="3 4" key="1">
    <citation type="submission" date="2019-09" db="EMBL/GenBank/DDBJ databases">
        <title>Whole genome sequences of isolates from the Mars Exploration Rovers.</title>
        <authorList>
            <person name="Seuylemezian A."/>
            <person name="Vaishampayan P."/>
        </authorList>
    </citation>
    <scope>NUCLEOTIDE SEQUENCE [LARGE SCALE GENOMIC DNA]</scope>
    <source>
        <strain evidence="3 4">MER_TA_151</strain>
    </source>
</reference>
<protein>
    <submittedName>
        <fullName evidence="3">S-layer homology domain-containing protein</fullName>
    </submittedName>
</protein>
<dbReference type="OrthoDB" id="1864213at2"/>
<feature type="domain" description="SLH" evidence="2">
    <location>
        <begin position="44"/>
        <end position="107"/>
    </location>
</feature>
<proteinExistence type="predicted"/>
<comment type="caution">
    <text evidence="3">The sequence shown here is derived from an EMBL/GenBank/DDBJ whole genome shotgun (WGS) entry which is preliminary data.</text>
</comment>
<dbReference type="EMBL" id="VYKL01000048">
    <property type="protein sequence ID" value="KAA9013840.1"/>
    <property type="molecule type" value="Genomic_DNA"/>
</dbReference>
<dbReference type="Pfam" id="PF00395">
    <property type="entry name" value="SLH"/>
    <property type="match status" value="1"/>
</dbReference>
<gene>
    <name evidence="3" type="ORF">F4V44_24575</name>
</gene>
<dbReference type="Proteomes" id="UP000326671">
    <property type="component" value="Unassembled WGS sequence"/>
</dbReference>
<dbReference type="AlphaFoldDB" id="A0A5J5H009"/>
<evidence type="ECO:0000313" key="3">
    <source>
        <dbReference type="EMBL" id="KAA9013840.1"/>
    </source>
</evidence>
<sequence length="364" mass="41242">MANSGGVYLRKSIIALGVAGLLLTGMAAPQEKVYVQNNPIQTGQITPYVDFEPNAYWADAMKWAVEQGIVKGTDTSHLNPYGTVTEAQFVTMFMRYIDPHTLIQKSDIYDRWFAEMPYYLADSYNLPTIGSADDHNGNIHISRGHLAKLLGSLVGGVLLSEEKAIQYLYDHRITANEPSIFHPEQTLTRAQAVTFLYRTENIFGKRMFEDGLVWTPIQTESSPPPQPQNPYKTQLWHDIKPLISNFNELHQGANIKAEPGDDMVEVFSGERELSLFATFIPNNRGYQFLTLFHATDERIFNLYVDIIDTIQTIPLDRKEIEANLRAVRDNQGVTKDFAQSGYSIRIYRPGSDANVLLLEWKAME</sequence>
<accession>A0A5J5H009</accession>
<organism evidence="3 4">
    <name type="scientific">Niallia endozanthoxylica</name>
    <dbReference type="NCBI Taxonomy" id="2036016"/>
    <lineage>
        <taxon>Bacteria</taxon>
        <taxon>Bacillati</taxon>
        <taxon>Bacillota</taxon>
        <taxon>Bacilli</taxon>
        <taxon>Bacillales</taxon>
        <taxon>Bacillaceae</taxon>
        <taxon>Niallia</taxon>
    </lineage>
</organism>
<keyword evidence="1" id="KW-0732">Signal</keyword>
<evidence type="ECO:0000256" key="1">
    <source>
        <dbReference type="ARBA" id="ARBA00022729"/>
    </source>
</evidence>